<dbReference type="BioCyc" id="LBOR1193007:G11KN-3724-MONOMER"/>
<dbReference type="Proteomes" id="UP000011783">
    <property type="component" value="Unassembled WGS sequence"/>
</dbReference>
<proteinExistence type="predicted"/>
<accession>M3F9L5</accession>
<dbReference type="AlphaFoldDB" id="M3F9L5"/>
<evidence type="ECO:0000313" key="2">
    <source>
        <dbReference type="EMBL" id="EMF98592.1"/>
    </source>
</evidence>
<dbReference type="EMBL" id="AKWO02000083">
    <property type="protein sequence ID" value="EMF98592.1"/>
    <property type="molecule type" value="Genomic_DNA"/>
</dbReference>
<feature type="compositionally biased region" description="Polar residues" evidence="1">
    <location>
        <begin position="50"/>
        <end position="59"/>
    </location>
</feature>
<evidence type="ECO:0000256" key="1">
    <source>
        <dbReference type="SAM" id="MobiDB-lite"/>
    </source>
</evidence>
<protein>
    <submittedName>
        <fullName evidence="2">Uncharacterized protein</fullName>
    </submittedName>
</protein>
<feature type="region of interest" description="Disordered" evidence="1">
    <location>
        <begin position="45"/>
        <end position="68"/>
    </location>
</feature>
<sequence>MSHNTKRNQLHSFSKFGIKRLASIRPQFFLRKKLGLDELLIRKIKRSKSENSIQNNSQKNPKKRKSQE</sequence>
<reference evidence="2 3" key="1">
    <citation type="submission" date="2013-01" db="EMBL/GenBank/DDBJ databases">
        <authorList>
            <person name="Harkins D.M."/>
            <person name="Durkin A.S."/>
            <person name="Brinkac L.M."/>
            <person name="Haft D.H."/>
            <person name="Selengut J.D."/>
            <person name="Sanka R."/>
            <person name="DePew J."/>
            <person name="Purushe J."/>
            <person name="Picardeau M."/>
            <person name="Werts C."/>
            <person name="Goarant C."/>
            <person name="Vinetz J.M."/>
            <person name="Sutton G.G."/>
            <person name="Nierman W.C."/>
            <person name="Fouts D.E."/>
        </authorList>
    </citation>
    <scope>NUCLEOTIDE SEQUENCE [LARGE SCALE GENOMIC DNA]</scope>
    <source>
        <strain evidence="2 3">200701203</strain>
    </source>
</reference>
<name>M3F9L5_LEPBO</name>
<organism evidence="2 3">
    <name type="scientific">Leptospira borgpetersenii str. 200701203</name>
    <dbReference type="NCBI Taxonomy" id="1193007"/>
    <lineage>
        <taxon>Bacteria</taxon>
        <taxon>Pseudomonadati</taxon>
        <taxon>Spirochaetota</taxon>
        <taxon>Spirochaetia</taxon>
        <taxon>Leptospirales</taxon>
        <taxon>Leptospiraceae</taxon>
        <taxon>Leptospira</taxon>
    </lineage>
</organism>
<comment type="caution">
    <text evidence="2">The sequence shown here is derived from an EMBL/GenBank/DDBJ whole genome shotgun (WGS) entry which is preliminary data.</text>
</comment>
<gene>
    <name evidence="2" type="ORF">LEP1GSC123_1911</name>
</gene>
<evidence type="ECO:0000313" key="3">
    <source>
        <dbReference type="Proteomes" id="UP000011783"/>
    </source>
</evidence>